<comment type="caution">
    <text evidence="4">The sequence shown here is derived from an EMBL/GenBank/DDBJ whole genome shotgun (WGS) entry which is preliminary data.</text>
</comment>
<feature type="chain" id="PRO_5043642899" evidence="3">
    <location>
        <begin position="28"/>
        <end position="216"/>
    </location>
</feature>
<dbReference type="AlphaFoldDB" id="A0AAW0T7G4"/>
<reference evidence="4 5" key="1">
    <citation type="submission" date="2023-03" db="EMBL/GenBank/DDBJ databases">
        <title>High-quality genome of Scylla paramamosain provides insights in environmental adaptation.</title>
        <authorList>
            <person name="Zhang L."/>
        </authorList>
    </citation>
    <scope>NUCLEOTIDE SEQUENCE [LARGE SCALE GENOMIC DNA]</scope>
    <source>
        <strain evidence="4">LZ_2023a</strain>
        <tissue evidence="4">Muscle</tissue>
    </source>
</reference>
<dbReference type="Proteomes" id="UP001487740">
    <property type="component" value="Unassembled WGS sequence"/>
</dbReference>
<organism evidence="4 5">
    <name type="scientific">Scylla paramamosain</name>
    <name type="common">Mud crab</name>
    <dbReference type="NCBI Taxonomy" id="85552"/>
    <lineage>
        <taxon>Eukaryota</taxon>
        <taxon>Metazoa</taxon>
        <taxon>Ecdysozoa</taxon>
        <taxon>Arthropoda</taxon>
        <taxon>Crustacea</taxon>
        <taxon>Multicrustacea</taxon>
        <taxon>Malacostraca</taxon>
        <taxon>Eumalacostraca</taxon>
        <taxon>Eucarida</taxon>
        <taxon>Decapoda</taxon>
        <taxon>Pleocyemata</taxon>
        <taxon>Brachyura</taxon>
        <taxon>Eubrachyura</taxon>
        <taxon>Portunoidea</taxon>
        <taxon>Portunidae</taxon>
        <taxon>Portuninae</taxon>
        <taxon>Scylla</taxon>
    </lineage>
</organism>
<protein>
    <submittedName>
        <fullName evidence="4">Uncharacterized protein</fullName>
    </submittedName>
</protein>
<feature type="coiled-coil region" evidence="1">
    <location>
        <begin position="63"/>
        <end position="93"/>
    </location>
</feature>
<keyword evidence="3" id="KW-0732">Signal</keyword>
<feature type="transmembrane region" description="Helical" evidence="2">
    <location>
        <begin position="37"/>
        <end position="56"/>
    </location>
</feature>
<keyword evidence="2" id="KW-0472">Membrane</keyword>
<evidence type="ECO:0000313" key="5">
    <source>
        <dbReference type="Proteomes" id="UP001487740"/>
    </source>
</evidence>
<proteinExistence type="predicted"/>
<keyword evidence="2" id="KW-0812">Transmembrane</keyword>
<keyword evidence="5" id="KW-1185">Reference proteome</keyword>
<name>A0AAW0T7G4_SCYPA</name>
<evidence type="ECO:0000256" key="3">
    <source>
        <dbReference type="SAM" id="SignalP"/>
    </source>
</evidence>
<sequence length="216" mass="23961">MRVTRAAAAVVLAVVLLLLGAVQEAQGFVGFGSGVPGGFISYMWWIYLGAMAVGVYKKKLVRYKERRRILLAAEEERQKLKEAAGEVPIQEEEIYYNPYSRYDTPFIPHGGSRSLNDLPDEDQHEDDLERLLLTLATHLDKSGCSLKLLCHLREKPPQARSLEEDGLVHLFANGTAGVSCTQEFPSCAMGKEQLRSMFAITTALIGSALHLIPSWL</sequence>
<keyword evidence="1" id="KW-0175">Coiled coil</keyword>
<evidence type="ECO:0000256" key="1">
    <source>
        <dbReference type="SAM" id="Coils"/>
    </source>
</evidence>
<gene>
    <name evidence="4" type="ORF">O3P69_015758</name>
</gene>
<evidence type="ECO:0000313" key="4">
    <source>
        <dbReference type="EMBL" id="KAK8383518.1"/>
    </source>
</evidence>
<dbReference type="EMBL" id="JARAKH010000036">
    <property type="protein sequence ID" value="KAK8383518.1"/>
    <property type="molecule type" value="Genomic_DNA"/>
</dbReference>
<feature type="signal peptide" evidence="3">
    <location>
        <begin position="1"/>
        <end position="27"/>
    </location>
</feature>
<accession>A0AAW0T7G4</accession>
<evidence type="ECO:0000256" key="2">
    <source>
        <dbReference type="SAM" id="Phobius"/>
    </source>
</evidence>
<keyword evidence="2" id="KW-1133">Transmembrane helix</keyword>